<protein>
    <submittedName>
        <fullName evidence="1">Uncharacterized protein</fullName>
    </submittedName>
</protein>
<keyword evidence="2" id="KW-1185">Reference proteome</keyword>
<evidence type="ECO:0000313" key="1">
    <source>
        <dbReference type="EMBL" id="KAI4302273.1"/>
    </source>
</evidence>
<comment type="caution">
    <text evidence="1">The sequence shown here is derived from an EMBL/GenBank/DDBJ whole genome shotgun (WGS) entry which is preliminary data.</text>
</comment>
<sequence length="799" mass="89485">MPSVGMRKSTRVFGLVKGVDGARVLRSGRMLWPDSGDAKLRKGNDRDDWLKSMVDSDGGVGCDRGGHRGLVSGSRDDEPQPNGEVQDMVLNKEVCLADKADSGFDERHHKLGSCSRKDGGSKMFGVVYMRKRKGKGDNGVASSRKRYGKSYCRRNKRQKRDISSGVVPQCGGGFTIVVKKGSSCASNVLCSFLCTVLKYMKTVDVRLPALIMFLMSEPLRDVFLSQGVQFSQDSGFALVAGFCKIIGSQEHCPIFSLDFSAIPACFMLMHCQMLLRCLFVPQAFLHISATGQTVCSSVVEIDLEDCEDMECCPAGESNTPKVDIPMSVLVSRLPVNSLKMETRYSQRRCGTARCIQRRRSSLRTRRGKNNSFSGMSKCNGSLASDLVCAKKNGFPFSSVVSGKKNRGSMRTRSAGNLDEISSKVQSLQHPEPIICTANFLTSRSEQCIREEGVNIVLESSNSGEYSLVGRKDGFTRFMYKALEAMKPCVANRFCHPAVWNGDNGWNLEFPDHDDWLKFKDLHKECVERNKQTVSPRSGFPKIIPVPQVCEVLGYEEDHYATFLRPSSYIVSTGDELSRAMTSTGSSYDMDSEDEEWLKVYNMSNVERLQEDKLIERVSDESFEHMIDAFEKDFYCNPHDLSDEKPASHICTEMANKDVLEAVYGYWTRKRKQRRSVLVRVFQGYQPRKAPLIPKPVFRKKRSFKRQASQQGRGMLPAFLQATVVAERDPTEEQAAMHKFEEAREIANRSTELAINKRQRAQFLTENADLAAYRAAMALRIAEAAQVTESPDIAASHFLD</sequence>
<reference evidence="2" key="1">
    <citation type="journal article" date="2023" name="Front. Plant Sci.">
        <title>Chromosomal-level genome assembly of Melastoma candidum provides insights into trichome evolution.</title>
        <authorList>
            <person name="Zhong Y."/>
            <person name="Wu W."/>
            <person name="Sun C."/>
            <person name="Zou P."/>
            <person name="Liu Y."/>
            <person name="Dai S."/>
            <person name="Zhou R."/>
        </authorList>
    </citation>
    <scope>NUCLEOTIDE SEQUENCE [LARGE SCALE GENOMIC DNA]</scope>
</reference>
<dbReference type="EMBL" id="CM042891">
    <property type="protein sequence ID" value="KAI4302273.1"/>
    <property type="molecule type" value="Genomic_DNA"/>
</dbReference>
<organism evidence="1 2">
    <name type="scientific">Melastoma candidum</name>
    <dbReference type="NCBI Taxonomy" id="119954"/>
    <lineage>
        <taxon>Eukaryota</taxon>
        <taxon>Viridiplantae</taxon>
        <taxon>Streptophyta</taxon>
        <taxon>Embryophyta</taxon>
        <taxon>Tracheophyta</taxon>
        <taxon>Spermatophyta</taxon>
        <taxon>Magnoliopsida</taxon>
        <taxon>eudicotyledons</taxon>
        <taxon>Gunneridae</taxon>
        <taxon>Pentapetalae</taxon>
        <taxon>rosids</taxon>
        <taxon>malvids</taxon>
        <taxon>Myrtales</taxon>
        <taxon>Melastomataceae</taxon>
        <taxon>Melastomatoideae</taxon>
        <taxon>Melastomateae</taxon>
        <taxon>Melastoma</taxon>
    </lineage>
</organism>
<dbReference type="Proteomes" id="UP001057402">
    <property type="component" value="Chromosome 12"/>
</dbReference>
<accession>A0ACB9KYT5</accession>
<gene>
    <name evidence="1" type="ORF">MLD38_038047</name>
</gene>
<proteinExistence type="predicted"/>
<evidence type="ECO:0000313" key="2">
    <source>
        <dbReference type="Proteomes" id="UP001057402"/>
    </source>
</evidence>
<name>A0ACB9KYT5_9MYRT</name>